<evidence type="ECO:0000256" key="2">
    <source>
        <dbReference type="ARBA" id="ARBA00022833"/>
    </source>
</evidence>
<proteinExistence type="predicted"/>
<keyword evidence="10" id="KW-1185">Reference proteome</keyword>
<accession>F8L467</accession>
<evidence type="ECO:0000313" key="9">
    <source>
        <dbReference type="EMBL" id="CCB90107.1"/>
    </source>
</evidence>
<gene>
    <name evidence="9" type="primary">gmuF</name>
    <name evidence="9" type="ordered locus">SNE_A22300</name>
</gene>
<dbReference type="InterPro" id="IPR014710">
    <property type="entry name" value="RmlC-like_jellyroll"/>
</dbReference>
<dbReference type="GO" id="GO:0008270">
    <property type="term" value="F:zinc ion binding"/>
    <property type="evidence" value="ECO:0007669"/>
    <property type="project" value="InterPro"/>
</dbReference>
<dbReference type="InterPro" id="IPR011051">
    <property type="entry name" value="RmlC_Cupin_sf"/>
</dbReference>
<dbReference type="GO" id="GO:0004476">
    <property type="term" value="F:mannose-6-phosphate isomerase activity"/>
    <property type="evidence" value="ECO:0007669"/>
    <property type="project" value="InterPro"/>
</dbReference>
<evidence type="ECO:0000256" key="3">
    <source>
        <dbReference type="ARBA" id="ARBA00029741"/>
    </source>
</evidence>
<dbReference type="Gene3D" id="2.60.120.10">
    <property type="entry name" value="Jelly Rolls"/>
    <property type="match status" value="2"/>
</dbReference>
<dbReference type="InterPro" id="IPR046457">
    <property type="entry name" value="PMI_typeI_cat"/>
</dbReference>
<dbReference type="KEGG" id="sng:SNE_A22300"/>
<dbReference type="PIRSF" id="PIRSF036894">
    <property type="entry name" value="PMI_Firm_short"/>
    <property type="match status" value="1"/>
</dbReference>
<dbReference type="eggNOG" id="COG1482">
    <property type="taxonomic scope" value="Bacteria"/>
</dbReference>
<keyword evidence="1 5" id="KW-0479">Metal-binding</keyword>
<evidence type="ECO:0000256" key="5">
    <source>
        <dbReference type="PIRSR" id="PIRSR036894-1"/>
    </source>
</evidence>
<evidence type="ECO:0000256" key="1">
    <source>
        <dbReference type="ARBA" id="ARBA00022723"/>
    </source>
</evidence>
<organism evidence="9 10">
    <name type="scientific">Simkania negevensis (strain ATCC VR-1471 / DSM 27360 / Z)</name>
    <dbReference type="NCBI Taxonomy" id="331113"/>
    <lineage>
        <taxon>Bacteria</taxon>
        <taxon>Pseudomonadati</taxon>
        <taxon>Chlamydiota</taxon>
        <taxon>Chlamydiia</taxon>
        <taxon>Parachlamydiales</taxon>
        <taxon>Simkaniaceae</taxon>
        <taxon>Simkania</taxon>
    </lineage>
</organism>
<dbReference type="InterPro" id="IPR049071">
    <property type="entry name" value="MPI_cupin_dom"/>
</dbReference>
<name>F8L467_SIMNZ</name>
<feature type="domain" description="Phosphomannose isomerase type I catalytic" evidence="7">
    <location>
        <begin position="9"/>
        <end position="118"/>
    </location>
</feature>
<dbReference type="SUPFAM" id="SSF51182">
    <property type="entry name" value="RmlC-like cupins"/>
    <property type="match status" value="1"/>
</dbReference>
<dbReference type="OrthoDB" id="9808275at2"/>
<evidence type="ECO:0000259" key="7">
    <source>
        <dbReference type="Pfam" id="PF20511"/>
    </source>
</evidence>
<dbReference type="Pfam" id="PF21621">
    <property type="entry name" value="MPI_cupin_dom"/>
    <property type="match status" value="1"/>
</dbReference>
<dbReference type="PANTHER" id="PTHR42742">
    <property type="entry name" value="TRANSCRIPTIONAL REPRESSOR MPRA"/>
    <property type="match status" value="1"/>
</dbReference>
<dbReference type="RefSeq" id="WP_013944573.1">
    <property type="nucleotide sequence ID" value="NC_015713.1"/>
</dbReference>
<evidence type="ECO:0000256" key="6">
    <source>
        <dbReference type="PIRSR" id="PIRSR036894-2"/>
    </source>
</evidence>
<keyword evidence="2 5" id="KW-0862">Zinc</keyword>
<dbReference type="PANTHER" id="PTHR42742:SF3">
    <property type="entry name" value="FRUCTOKINASE"/>
    <property type="match status" value="1"/>
</dbReference>
<dbReference type="GO" id="GO:0005975">
    <property type="term" value="P:carbohydrate metabolic process"/>
    <property type="evidence" value="ECO:0007669"/>
    <property type="project" value="InterPro"/>
</dbReference>
<feature type="binding site" evidence="5">
    <location>
        <position position="175"/>
    </location>
    <ligand>
        <name>Zn(2+)</name>
        <dbReference type="ChEBI" id="CHEBI:29105"/>
    </ligand>
</feature>
<evidence type="ECO:0000256" key="4">
    <source>
        <dbReference type="ARBA" id="ARBA00030762"/>
    </source>
</evidence>
<comment type="cofactor">
    <cofactor evidence="5">
        <name>Zn(2+)</name>
        <dbReference type="ChEBI" id="CHEBI:29105"/>
    </cofactor>
    <text evidence="5">Binds 1 zinc ion per subunit.</text>
</comment>
<feature type="active site" evidence="6">
    <location>
        <position position="195"/>
    </location>
</feature>
<dbReference type="InterPro" id="IPR051804">
    <property type="entry name" value="Carb_Metab_Reg_Kinase/Isom"/>
</dbReference>
<reference evidence="9 10" key="2">
    <citation type="journal article" date="2011" name="Mol. Biol. Evol.">
        <title>Unity in variety--the pan-genome of the Chlamydiae.</title>
        <authorList>
            <person name="Collingro A."/>
            <person name="Tischler P."/>
            <person name="Weinmaier T."/>
            <person name="Penz T."/>
            <person name="Heinz E."/>
            <person name="Brunham R.C."/>
            <person name="Read T.D."/>
            <person name="Bavoil P.M."/>
            <person name="Sachse K."/>
            <person name="Kahane S."/>
            <person name="Friedman M.G."/>
            <person name="Rattei T."/>
            <person name="Myers G.S."/>
            <person name="Horn M."/>
        </authorList>
    </citation>
    <scope>NUCLEOTIDE SEQUENCE [LARGE SCALE GENOMIC DNA]</scope>
    <source>
        <strain evidence="10">ATCC VR-1471 / Z</strain>
    </source>
</reference>
<dbReference type="STRING" id="331113.SNE_A22300"/>
<evidence type="ECO:0000313" key="10">
    <source>
        <dbReference type="Proteomes" id="UP000000496"/>
    </source>
</evidence>
<protein>
    <recommendedName>
        <fullName evidence="3">Phosphohexomutase</fullName>
    </recommendedName>
    <alternativeName>
        <fullName evidence="4">Phosphomannose isomerase</fullName>
    </alternativeName>
</protein>
<dbReference type="CDD" id="cd07010">
    <property type="entry name" value="cupin_PMI_type_I_N_bac"/>
    <property type="match status" value="1"/>
</dbReference>
<evidence type="ECO:0000259" key="8">
    <source>
        <dbReference type="Pfam" id="PF21621"/>
    </source>
</evidence>
<dbReference type="HOGENOM" id="CLU_020529_0_1_0"/>
<sequence length="323" mass="37147">MNTLYPLFFKPVYKDYLWGGRRILTEFNRNEPEGIYAESWEVSDRLDGMSLITNGPLKGKTLHDIVQSHPKALLGKVHLSGRFPLLLKLIDAHDNLSIQVHPDDKRAKTYGGEAKTEAWYVLDATEDAVIYAGFNAHYPQEIVDRNLATRDILSMMHTIPVEKGDMIFIPGGRLHAIGKGCFVLEIQQNSNTTYRVYDWDRVDSKGNPRELHLDQARQVIHYDDVVDPRLTPKLLEETSTYKQWNLLSASHFEVEKWTIRAEINWPRFDQFEILFFRAGTGILTWEGGTHLIEMGTTCLLPAELSSLTVETKEDLELLRFYIP</sequence>
<dbReference type="Pfam" id="PF20511">
    <property type="entry name" value="PMI_typeI_cat"/>
    <property type="match status" value="1"/>
</dbReference>
<keyword evidence="9" id="KW-0413">Isomerase</keyword>
<feature type="binding site" evidence="5">
    <location>
        <position position="117"/>
    </location>
    <ligand>
        <name>Zn(2+)</name>
        <dbReference type="ChEBI" id="CHEBI:29105"/>
    </ligand>
</feature>
<reference key="1">
    <citation type="journal article" date="2011" name="Mol. Biol. Evol.">
        <title>Unity in variety -- the pan-genome of the Chlamydiae.</title>
        <authorList>
            <person name="Collingro A."/>
            <person name="Tischler P."/>
            <person name="Weinmaier T."/>
            <person name="Penz T."/>
            <person name="Heinz E."/>
            <person name="Brunham R.C."/>
            <person name="Read T.D."/>
            <person name="Bavoil P.M."/>
            <person name="Sachse K."/>
            <person name="Kahane S."/>
            <person name="Friedman M.G."/>
            <person name="Rattei T."/>
            <person name="Myers G.S.A."/>
            <person name="Horn M."/>
        </authorList>
    </citation>
    <scope>NUCLEOTIDE SEQUENCE</scope>
    <source>
        <strain>Z</strain>
    </source>
</reference>
<dbReference type="EMBL" id="FR872582">
    <property type="protein sequence ID" value="CCB90107.1"/>
    <property type="molecule type" value="Genomic_DNA"/>
</dbReference>
<feature type="binding site" evidence="5">
    <location>
        <position position="101"/>
    </location>
    <ligand>
        <name>Zn(2+)</name>
        <dbReference type="ChEBI" id="CHEBI:29105"/>
    </ligand>
</feature>
<dbReference type="Proteomes" id="UP000000496">
    <property type="component" value="Chromosome gsn.131"/>
</dbReference>
<dbReference type="AlphaFoldDB" id="F8L467"/>
<dbReference type="InterPro" id="IPR014628">
    <property type="entry name" value="Man6P_isomerase_Firm_short"/>
</dbReference>
<feature type="domain" description="Mannose-6-phosphate isomerase cupin" evidence="8">
    <location>
        <begin position="249"/>
        <end position="312"/>
    </location>
</feature>